<dbReference type="PANTHER" id="PTHR22726">
    <property type="entry name" value="METALLOENDOPEPTIDASE OMA1"/>
    <property type="match status" value="1"/>
</dbReference>
<evidence type="ECO:0000313" key="12">
    <source>
        <dbReference type="EMBL" id="KAL3405221.1"/>
    </source>
</evidence>
<sequence length="419" mass="48691">MYILKINYFIRCVANNNIRTILCSSVRLKSSYFKSDSVIKRHLPINSNEVYKIDKIIKNPHKYFHTTPKRDGLFTVIITPLIRLSAFLFGRIFKKWYTSRTDEEKKIFWQKFHKRKFIYLGILGLYLFSIFIYYISHLKYNSIIDRSQFIMLSDTQKEELAQMVYENHLDQYGSALISKDDPVYTKVLRVVARIINANKDLPHFQNKTWTLAIVDSPTKNAYVLPGGNMFVFSGLLQITENDDQLAIVLAHEMAHTILNHPYEQVSRGIIIDLIMAIPLAVVWALFPDSVALYFTFTGQSIVNIFCNLPYSRSLENEADIVGILLAAKACIDVREAVVFWGLMRTLIELDIEPKQIPWLSTHPDHGDRERRINTFMDEALKIRNLAQCPRISSQDPREAFYGRSRSEMESQLKEKGIIF</sequence>
<dbReference type="AlphaFoldDB" id="A0ABD2XKG5"/>
<feature type="transmembrane region" description="Helical" evidence="10">
    <location>
        <begin position="72"/>
        <end position="93"/>
    </location>
</feature>
<dbReference type="GO" id="GO:0046872">
    <property type="term" value="F:metal ion binding"/>
    <property type="evidence" value="ECO:0007669"/>
    <property type="project" value="UniProtKB-KW"/>
</dbReference>
<dbReference type="Proteomes" id="UP001627154">
    <property type="component" value="Unassembled WGS sequence"/>
</dbReference>
<keyword evidence="10" id="KW-0812">Transmembrane</keyword>
<comment type="cofactor">
    <cofactor evidence="9">
        <name>Zn(2+)</name>
        <dbReference type="ChEBI" id="CHEBI:29105"/>
    </cofactor>
    <text evidence="9">Binds 1 zinc ion per subunit.</text>
</comment>
<evidence type="ECO:0000256" key="5">
    <source>
        <dbReference type="ARBA" id="ARBA00023049"/>
    </source>
</evidence>
<evidence type="ECO:0000256" key="10">
    <source>
        <dbReference type="SAM" id="Phobius"/>
    </source>
</evidence>
<reference evidence="12 13" key="1">
    <citation type="journal article" date="2024" name="bioRxiv">
        <title>A reference genome for Trichogramma kaykai: A tiny desert-dwelling parasitoid wasp with competing sex-ratio distorters.</title>
        <authorList>
            <person name="Culotta J."/>
            <person name="Lindsey A.R."/>
        </authorList>
    </citation>
    <scope>NUCLEOTIDE SEQUENCE [LARGE SCALE GENOMIC DNA]</scope>
    <source>
        <strain evidence="12 13">KSX58</strain>
    </source>
</reference>
<feature type="transmembrane region" description="Helical" evidence="10">
    <location>
        <begin position="117"/>
        <end position="136"/>
    </location>
</feature>
<keyword evidence="13" id="KW-1185">Reference proteome</keyword>
<accession>A0ABD2XKG5</accession>
<evidence type="ECO:0000256" key="4">
    <source>
        <dbReference type="ARBA" id="ARBA00022833"/>
    </source>
</evidence>
<evidence type="ECO:0000256" key="7">
    <source>
        <dbReference type="ARBA" id="ARBA00040360"/>
    </source>
</evidence>
<feature type="transmembrane region" description="Helical" evidence="10">
    <location>
        <begin position="269"/>
        <end position="286"/>
    </location>
</feature>
<organism evidence="12 13">
    <name type="scientific">Trichogramma kaykai</name>
    <dbReference type="NCBI Taxonomy" id="54128"/>
    <lineage>
        <taxon>Eukaryota</taxon>
        <taxon>Metazoa</taxon>
        <taxon>Ecdysozoa</taxon>
        <taxon>Arthropoda</taxon>
        <taxon>Hexapoda</taxon>
        <taxon>Insecta</taxon>
        <taxon>Pterygota</taxon>
        <taxon>Neoptera</taxon>
        <taxon>Endopterygota</taxon>
        <taxon>Hymenoptera</taxon>
        <taxon>Apocrita</taxon>
        <taxon>Proctotrupomorpha</taxon>
        <taxon>Chalcidoidea</taxon>
        <taxon>Trichogrammatidae</taxon>
        <taxon>Trichogramma</taxon>
    </lineage>
</organism>
<evidence type="ECO:0000256" key="8">
    <source>
        <dbReference type="ARBA" id="ARBA00042978"/>
    </source>
</evidence>
<feature type="domain" description="Peptidase M48" evidence="11">
    <location>
        <begin position="188"/>
        <end position="372"/>
    </location>
</feature>
<comment type="similarity">
    <text evidence="6 9">Belongs to the peptidase M48 family.</text>
</comment>
<proteinExistence type="inferred from homology"/>
<keyword evidence="4 9" id="KW-0862">Zinc</keyword>
<dbReference type="InterPro" id="IPR051156">
    <property type="entry name" value="Mito/Outer_Membr_Metalloprot"/>
</dbReference>
<dbReference type="Gene3D" id="3.30.2010.10">
    <property type="entry name" value="Metalloproteases ('zincins'), catalytic domain"/>
    <property type="match status" value="1"/>
</dbReference>
<keyword evidence="3 9" id="KW-0378">Hydrolase</keyword>
<gene>
    <name evidence="12" type="ORF">TKK_002260</name>
</gene>
<evidence type="ECO:0000256" key="9">
    <source>
        <dbReference type="RuleBase" id="RU003983"/>
    </source>
</evidence>
<keyword evidence="2" id="KW-0479">Metal-binding</keyword>
<dbReference type="GO" id="GO:0006508">
    <property type="term" value="P:proteolysis"/>
    <property type="evidence" value="ECO:0007669"/>
    <property type="project" value="UniProtKB-KW"/>
</dbReference>
<keyword evidence="1 9" id="KW-0645">Protease</keyword>
<dbReference type="InterPro" id="IPR001915">
    <property type="entry name" value="Peptidase_M48"/>
</dbReference>
<dbReference type="GO" id="GO:0008237">
    <property type="term" value="F:metallopeptidase activity"/>
    <property type="evidence" value="ECO:0007669"/>
    <property type="project" value="UniProtKB-KW"/>
</dbReference>
<protein>
    <recommendedName>
        <fullName evidence="7">Metalloendopeptidase OMA1, mitochondrial</fullName>
    </recommendedName>
    <alternativeName>
        <fullName evidence="8">Overlapping with the m-AAA protease 1 homolog</fullName>
    </alternativeName>
</protein>
<evidence type="ECO:0000256" key="1">
    <source>
        <dbReference type="ARBA" id="ARBA00022670"/>
    </source>
</evidence>
<dbReference type="CDD" id="cd07331">
    <property type="entry name" value="M48C_Oma1_like"/>
    <property type="match status" value="1"/>
</dbReference>
<dbReference type="EMBL" id="JBJJXI010000021">
    <property type="protein sequence ID" value="KAL3405221.1"/>
    <property type="molecule type" value="Genomic_DNA"/>
</dbReference>
<keyword evidence="10" id="KW-1133">Transmembrane helix</keyword>
<comment type="caution">
    <text evidence="12">The sequence shown here is derived from an EMBL/GenBank/DDBJ whole genome shotgun (WGS) entry which is preliminary data.</text>
</comment>
<evidence type="ECO:0000256" key="6">
    <source>
        <dbReference type="ARBA" id="ARBA00038233"/>
    </source>
</evidence>
<keyword evidence="5 9" id="KW-0482">Metalloprotease</keyword>
<evidence type="ECO:0000313" key="13">
    <source>
        <dbReference type="Proteomes" id="UP001627154"/>
    </source>
</evidence>
<evidence type="ECO:0000259" key="11">
    <source>
        <dbReference type="Pfam" id="PF01435"/>
    </source>
</evidence>
<dbReference type="PANTHER" id="PTHR22726:SF1">
    <property type="entry name" value="METALLOENDOPEPTIDASE OMA1, MITOCHONDRIAL"/>
    <property type="match status" value="1"/>
</dbReference>
<keyword evidence="10" id="KW-0472">Membrane</keyword>
<dbReference type="Pfam" id="PF01435">
    <property type="entry name" value="Peptidase_M48"/>
    <property type="match status" value="1"/>
</dbReference>
<name>A0ABD2XKG5_9HYME</name>
<evidence type="ECO:0000256" key="3">
    <source>
        <dbReference type="ARBA" id="ARBA00022801"/>
    </source>
</evidence>
<evidence type="ECO:0000256" key="2">
    <source>
        <dbReference type="ARBA" id="ARBA00022723"/>
    </source>
</evidence>